<dbReference type="SUPFAM" id="SSF53474">
    <property type="entry name" value="alpha/beta-Hydrolases"/>
    <property type="match status" value="1"/>
</dbReference>
<name>A0A9P4UXY5_9PLEO</name>
<dbReference type="EMBL" id="ML996247">
    <property type="protein sequence ID" value="KAF2729388.1"/>
    <property type="molecule type" value="Genomic_DNA"/>
</dbReference>
<dbReference type="Gene3D" id="3.40.50.1820">
    <property type="entry name" value="alpha/beta hydrolase"/>
    <property type="match status" value="1"/>
</dbReference>
<dbReference type="InterPro" id="IPR000073">
    <property type="entry name" value="AB_hydrolase_1"/>
</dbReference>
<comment type="similarity">
    <text evidence="1">Belongs to the polyketide transferase af380 family.</text>
</comment>
<dbReference type="PANTHER" id="PTHR47751:SF2">
    <property type="entry name" value="DLTD N-TERMINAL DOMAIN PROTEIN (AFU_ORTHOLOGUE AFUA_8G00380)-RELATED"/>
    <property type="match status" value="1"/>
</dbReference>
<sequence>MYSRPVEFKTFDQTTLRGDLYLPAKAKQVPLVILTSGLTLLKEHYLPNFAKAFQDHDIAALVYDHRNYGSSDGTPRSETDVFQQANDASDAVTFAASLDAVDPNRIAIWGIGHSGGMSIIAAALDPRIAAALILMPFTSGSSDSAAVFPLSRVWQNRVAQKTAYVKIWPDSREEALADPPTLLLPGEQAWNFIEGARDMTRRARGEEFLNQLSLQSFYHIAKCEPREFVHLLKGKPLLYLVAETDALTGPVDMHREVFERGGEWVGKEWVVMKDHHLLTYVGDTLVDNVRAQIEFVKKYL</sequence>
<dbReference type="InterPro" id="IPR051411">
    <property type="entry name" value="Polyketide_trans_af380"/>
</dbReference>
<feature type="domain" description="AB hydrolase-1" evidence="2">
    <location>
        <begin position="32"/>
        <end position="274"/>
    </location>
</feature>
<dbReference type="Gene3D" id="1.10.10.800">
    <property type="match status" value="1"/>
</dbReference>
<dbReference type="InterPro" id="IPR029058">
    <property type="entry name" value="AB_hydrolase_fold"/>
</dbReference>
<dbReference type="PANTHER" id="PTHR47751">
    <property type="entry name" value="SUPERFAMILY HYDROLASE, PUTATIVE (AFU_ORTHOLOGUE AFUA_2G16580)-RELATED"/>
    <property type="match status" value="1"/>
</dbReference>
<accession>A0A9P4UXY5</accession>
<evidence type="ECO:0000313" key="3">
    <source>
        <dbReference type="EMBL" id="KAF2729388.1"/>
    </source>
</evidence>
<gene>
    <name evidence="3" type="ORF">EJ04DRAFT_589210</name>
</gene>
<evidence type="ECO:0000259" key="2">
    <source>
        <dbReference type="Pfam" id="PF12697"/>
    </source>
</evidence>
<dbReference type="AlphaFoldDB" id="A0A9P4UXY5"/>
<evidence type="ECO:0000313" key="4">
    <source>
        <dbReference type="Proteomes" id="UP000799444"/>
    </source>
</evidence>
<dbReference type="Pfam" id="PF12697">
    <property type="entry name" value="Abhydrolase_6"/>
    <property type="match status" value="1"/>
</dbReference>
<reference evidence="3" key="1">
    <citation type="journal article" date="2020" name="Stud. Mycol.">
        <title>101 Dothideomycetes genomes: a test case for predicting lifestyles and emergence of pathogens.</title>
        <authorList>
            <person name="Haridas S."/>
            <person name="Albert R."/>
            <person name="Binder M."/>
            <person name="Bloem J."/>
            <person name="Labutti K."/>
            <person name="Salamov A."/>
            <person name="Andreopoulos B."/>
            <person name="Baker S."/>
            <person name="Barry K."/>
            <person name="Bills G."/>
            <person name="Bluhm B."/>
            <person name="Cannon C."/>
            <person name="Castanera R."/>
            <person name="Culley D."/>
            <person name="Daum C."/>
            <person name="Ezra D."/>
            <person name="Gonzalez J."/>
            <person name="Henrissat B."/>
            <person name="Kuo A."/>
            <person name="Liang C."/>
            <person name="Lipzen A."/>
            <person name="Lutzoni F."/>
            <person name="Magnuson J."/>
            <person name="Mondo S."/>
            <person name="Nolan M."/>
            <person name="Ohm R."/>
            <person name="Pangilinan J."/>
            <person name="Park H.-J."/>
            <person name="Ramirez L."/>
            <person name="Alfaro M."/>
            <person name="Sun H."/>
            <person name="Tritt A."/>
            <person name="Yoshinaga Y."/>
            <person name="Zwiers L.-H."/>
            <person name="Turgeon B."/>
            <person name="Goodwin S."/>
            <person name="Spatafora J."/>
            <person name="Crous P."/>
            <person name="Grigoriev I."/>
        </authorList>
    </citation>
    <scope>NUCLEOTIDE SEQUENCE</scope>
    <source>
        <strain evidence="3">CBS 125425</strain>
    </source>
</reference>
<organism evidence="3 4">
    <name type="scientific">Polyplosphaeria fusca</name>
    <dbReference type="NCBI Taxonomy" id="682080"/>
    <lineage>
        <taxon>Eukaryota</taxon>
        <taxon>Fungi</taxon>
        <taxon>Dikarya</taxon>
        <taxon>Ascomycota</taxon>
        <taxon>Pezizomycotina</taxon>
        <taxon>Dothideomycetes</taxon>
        <taxon>Pleosporomycetidae</taxon>
        <taxon>Pleosporales</taxon>
        <taxon>Tetraplosphaeriaceae</taxon>
        <taxon>Polyplosphaeria</taxon>
    </lineage>
</organism>
<comment type="caution">
    <text evidence="3">The sequence shown here is derived from an EMBL/GenBank/DDBJ whole genome shotgun (WGS) entry which is preliminary data.</text>
</comment>
<dbReference type="Proteomes" id="UP000799444">
    <property type="component" value="Unassembled WGS sequence"/>
</dbReference>
<protein>
    <submittedName>
        <fullName evidence="3">Alpha/beta-hydrolase</fullName>
    </submittedName>
</protein>
<keyword evidence="4" id="KW-1185">Reference proteome</keyword>
<proteinExistence type="inferred from homology"/>
<dbReference type="OrthoDB" id="2498029at2759"/>
<evidence type="ECO:0000256" key="1">
    <source>
        <dbReference type="ARBA" id="ARBA00029464"/>
    </source>
</evidence>